<evidence type="ECO:0000256" key="2">
    <source>
        <dbReference type="SAM" id="SignalP"/>
    </source>
</evidence>
<sequence length="244" mass="27670">MFKLICFALLISFVLSVPIDGDETPKETKIDDFDDDDDWGLEDAKSDSKESGTNVEETGATSMPDAAKGPISYIQKIPRRGEKVSTELPPVEISIQKKENDDEEETSAKRERRDTLTREQRKEQKRLAKKNKNKENAQLQGAEQTQIDGNPSSSTKRPRKQKQQKKQQKPSLNTEDELTPNNGNKKQRQGGKKNKEGKQNKNREGQRPAGSSRQHQQGQGKNNGQRNQRKQKQTKHHPTEGTLQ</sequence>
<dbReference type="EMBL" id="UFQT01001061">
    <property type="protein sequence ID" value="SSX28671.1"/>
    <property type="molecule type" value="Genomic_DNA"/>
</dbReference>
<feature type="signal peptide" evidence="2">
    <location>
        <begin position="1"/>
        <end position="16"/>
    </location>
</feature>
<protein>
    <submittedName>
        <fullName evidence="4">CSON000345 protein</fullName>
    </submittedName>
</protein>
<feature type="compositionally biased region" description="Low complexity" evidence="1">
    <location>
        <begin position="213"/>
        <end position="226"/>
    </location>
</feature>
<dbReference type="AlphaFoldDB" id="A0A336MGZ1"/>
<evidence type="ECO:0000313" key="4">
    <source>
        <dbReference type="EMBL" id="SSX28671.1"/>
    </source>
</evidence>
<dbReference type="EMBL" id="UFQS01001061">
    <property type="protein sequence ID" value="SSX08759.1"/>
    <property type="molecule type" value="Genomic_DNA"/>
</dbReference>
<feature type="compositionally biased region" description="Basic residues" evidence="1">
    <location>
        <begin position="156"/>
        <end position="168"/>
    </location>
</feature>
<accession>A0A336MGZ1</accession>
<organism evidence="4">
    <name type="scientific">Culicoides sonorensis</name>
    <name type="common">Biting midge</name>
    <dbReference type="NCBI Taxonomy" id="179676"/>
    <lineage>
        <taxon>Eukaryota</taxon>
        <taxon>Metazoa</taxon>
        <taxon>Ecdysozoa</taxon>
        <taxon>Arthropoda</taxon>
        <taxon>Hexapoda</taxon>
        <taxon>Insecta</taxon>
        <taxon>Pterygota</taxon>
        <taxon>Neoptera</taxon>
        <taxon>Endopterygota</taxon>
        <taxon>Diptera</taxon>
        <taxon>Nematocera</taxon>
        <taxon>Chironomoidea</taxon>
        <taxon>Ceratopogonidae</taxon>
        <taxon>Ceratopogoninae</taxon>
        <taxon>Culicoides</taxon>
        <taxon>Monoculicoides</taxon>
    </lineage>
</organism>
<gene>
    <name evidence="4" type="primary">CSON000345</name>
</gene>
<evidence type="ECO:0000313" key="3">
    <source>
        <dbReference type="EMBL" id="SSX08759.1"/>
    </source>
</evidence>
<feature type="compositionally biased region" description="Basic residues" evidence="1">
    <location>
        <begin position="227"/>
        <end position="236"/>
    </location>
</feature>
<feature type="compositionally biased region" description="Basic and acidic residues" evidence="1">
    <location>
        <begin position="95"/>
        <end position="126"/>
    </location>
</feature>
<reference evidence="4" key="2">
    <citation type="submission" date="2018-07" db="EMBL/GenBank/DDBJ databases">
        <authorList>
            <person name="Quirk P.G."/>
            <person name="Krulwich T.A."/>
        </authorList>
    </citation>
    <scope>NUCLEOTIDE SEQUENCE</scope>
</reference>
<feature type="compositionally biased region" description="Polar residues" evidence="1">
    <location>
        <begin position="136"/>
        <end position="155"/>
    </location>
</feature>
<proteinExistence type="predicted"/>
<dbReference type="VEuPathDB" id="VectorBase:CSON000345"/>
<reference evidence="3" key="1">
    <citation type="submission" date="2018-04" db="EMBL/GenBank/DDBJ databases">
        <authorList>
            <person name="Go L.Y."/>
            <person name="Mitchell J.A."/>
        </authorList>
    </citation>
    <scope>NUCLEOTIDE SEQUENCE</scope>
    <source>
        <tissue evidence="3">Whole organism</tissue>
    </source>
</reference>
<feature type="chain" id="PRO_5033343294" evidence="2">
    <location>
        <begin position="17"/>
        <end position="244"/>
    </location>
</feature>
<feature type="compositionally biased region" description="Polar residues" evidence="1">
    <location>
        <begin position="51"/>
        <end position="61"/>
    </location>
</feature>
<feature type="compositionally biased region" description="Acidic residues" evidence="1">
    <location>
        <begin position="32"/>
        <end position="41"/>
    </location>
</feature>
<feature type="compositionally biased region" description="Basic and acidic residues" evidence="1">
    <location>
        <begin position="193"/>
        <end position="206"/>
    </location>
</feature>
<name>A0A336MGZ1_CULSO</name>
<feature type="region of interest" description="Disordered" evidence="1">
    <location>
        <begin position="20"/>
        <end position="244"/>
    </location>
</feature>
<keyword evidence="2" id="KW-0732">Signal</keyword>
<evidence type="ECO:0000256" key="1">
    <source>
        <dbReference type="SAM" id="MobiDB-lite"/>
    </source>
</evidence>